<organism evidence="2 3">
    <name type="scientific">Trachymyrmex cornetzi</name>
    <dbReference type="NCBI Taxonomy" id="471704"/>
    <lineage>
        <taxon>Eukaryota</taxon>
        <taxon>Metazoa</taxon>
        <taxon>Ecdysozoa</taxon>
        <taxon>Arthropoda</taxon>
        <taxon>Hexapoda</taxon>
        <taxon>Insecta</taxon>
        <taxon>Pterygota</taxon>
        <taxon>Neoptera</taxon>
        <taxon>Endopterygota</taxon>
        <taxon>Hymenoptera</taxon>
        <taxon>Apocrita</taxon>
        <taxon>Aculeata</taxon>
        <taxon>Formicoidea</taxon>
        <taxon>Formicidae</taxon>
        <taxon>Myrmicinae</taxon>
        <taxon>Trachymyrmex</taxon>
    </lineage>
</organism>
<proteinExistence type="predicted"/>
<keyword evidence="3" id="KW-1185">Reference proteome</keyword>
<sequence>MCNAAIAGRVKSPLVSKKRDGHFLLVDDDNNDDDNNNVVSESDDLKSSSSELCVEISPLFSIGYYAHCSYDSSQSDYRFRRDEDCTVWFVEELKNLAHGVQSTISANVPMADFTWDKKFNSASHCHVWEKPITRTCVLRYKCVAPRAERRGDTISADACTPRAISILCTTAYASFQLRRSSTACNPQTLYFATTLFLTSFTFFVSFFPSTRKAYIFTLSPTNSDMMAALLSFS</sequence>
<protein>
    <submittedName>
        <fullName evidence="2">Uncharacterized protein</fullName>
    </submittedName>
</protein>
<dbReference type="EMBL" id="KQ979908">
    <property type="protein sequence ID" value="KYN18637.1"/>
    <property type="molecule type" value="Genomic_DNA"/>
</dbReference>
<evidence type="ECO:0000313" key="3">
    <source>
        <dbReference type="Proteomes" id="UP000078492"/>
    </source>
</evidence>
<accession>A0A151J5Y1</accession>
<feature type="transmembrane region" description="Helical" evidence="1">
    <location>
        <begin position="188"/>
        <end position="207"/>
    </location>
</feature>
<name>A0A151J5Y1_9HYME</name>
<keyword evidence="1" id="KW-1133">Transmembrane helix</keyword>
<dbReference type="Proteomes" id="UP000078492">
    <property type="component" value="Unassembled WGS sequence"/>
</dbReference>
<evidence type="ECO:0000256" key="1">
    <source>
        <dbReference type="SAM" id="Phobius"/>
    </source>
</evidence>
<reference evidence="2 3" key="1">
    <citation type="submission" date="2015-09" db="EMBL/GenBank/DDBJ databases">
        <title>Trachymyrmex cornetzi WGS genome.</title>
        <authorList>
            <person name="Nygaard S."/>
            <person name="Hu H."/>
            <person name="Boomsma J."/>
            <person name="Zhang G."/>
        </authorList>
    </citation>
    <scope>NUCLEOTIDE SEQUENCE [LARGE SCALE GENOMIC DNA]</scope>
    <source>
        <strain evidence="2">Tcor2-1</strain>
        <tissue evidence="2">Whole body</tissue>
    </source>
</reference>
<keyword evidence="1" id="KW-0472">Membrane</keyword>
<dbReference type="AlphaFoldDB" id="A0A151J5Y1"/>
<evidence type="ECO:0000313" key="2">
    <source>
        <dbReference type="EMBL" id="KYN18637.1"/>
    </source>
</evidence>
<dbReference type="STRING" id="471704.A0A151J5Y1"/>
<keyword evidence="1" id="KW-0812">Transmembrane</keyword>
<gene>
    <name evidence="2" type="ORF">ALC57_09043</name>
</gene>